<comment type="caution">
    <text evidence="12">The sequence shown here is derived from an EMBL/GenBank/DDBJ whole genome shotgun (WGS) entry which is preliminary data.</text>
</comment>
<dbReference type="GO" id="GO:0043410">
    <property type="term" value="P:positive regulation of MAPK cascade"/>
    <property type="evidence" value="ECO:0007669"/>
    <property type="project" value="TreeGrafter"/>
</dbReference>
<reference evidence="12" key="1">
    <citation type="submission" date="2018-11" db="EMBL/GenBank/DDBJ databases">
        <authorList>
            <person name="Alioto T."/>
            <person name="Alioto T."/>
        </authorList>
    </citation>
    <scope>NUCLEOTIDE SEQUENCE</scope>
</reference>
<feature type="transmembrane region" description="Helical" evidence="10">
    <location>
        <begin position="108"/>
        <end position="127"/>
    </location>
</feature>
<evidence type="ECO:0000256" key="2">
    <source>
        <dbReference type="ARBA" id="ARBA00022475"/>
    </source>
</evidence>
<dbReference type="PROSITE" id="PS50262">
    <property type="entry name" value="G_PROTEIN_RECEP_F1_2"/>
    <property type="match status" value="1"/>
</dbReference>
<evidence type="ECO:0000256" key="1">
    <source>
        <dbReference type="ARBA" id="ARBA00004651"/>
    </source>
</evidence>
<keyword evidence="5 9" id="KW-0297">G-protein coupled receptor</keyword>
<evidence type="ECO:0000256" key="4">
    <source>
        <dbReference type="ARBA" id="ARBA00022989"/>
    </source>
</evidence>
<keyword evidence="6 10" id="KW-0472">Membrane</keyword>
<gene>
    <name evidence="12" type="ORF">MGAL_10B023268</name>
</gene>
<feature type="transmembrane region" description="Helical" evidence="10">
    <location>
        <begin position="27"/>
        <end position="47"/>
    </location>
</feature>
<dbReference type="AlphaFoldDB" id="A0A8B6BT06"/>
<dbReference type="PRINTS" id="PR00237">
    <property type="entry name" value="GPCRRHODOPSN"/>
</dbReference>
<evidence type="ECO:0000256" key="7">
    <source>
        <dbReference type="ARBA" id="ARBA00023170"/>
    </source>
</evidence>
<evidence type="ECO:0000256" key="9">
    <source>
        <dbReference type="RuleBase" id="RU000688"/>
    </source>
</evidence>
<evidence type="ECO:0000256" key="5">
    <source>
        <dbReference type="ARBA" id="ARBA00023040"/>
    </source>
</evidence>
<dbReference type="Proteomes" id="UP000596742">
    <property type="component" value="Unassembled WGS sequence"/>
</dbReference>
<evidence type="ECO:0000256" key="6">
    <source>
        <dbReference type="ARBA" id="ARBA00023136"/>
    </source>
</evidence>
<feature type="domain" description="G-protein coupled receptors family 1 profile" evidence="11">
    <location>
        <begin position="7"/>
        <end position="281"/>
    </location>
</feature>
<sequence length="335" mass="38299">MCTAVAGNLLVIGSVVKFERLRSRVTNYFIVSLAFADILVAVLVMPFNASMEISEKWIFGSFMCDIFNSNDVLFSTSSILHICCISMDRYIAIMKPLKYERKMTKFRALSMIAVTWIASLLISYIPIHSQLYTTHENALVLENNPNACTFVVNRLYAIISSSVSFWIPCTIMVFVYIRIFIEARKQEKHIRSASVCSNKSNALYPGRNSRDISDRKTMKREHKAAKTLGIIMGVFILCFFPFFSWYLITSMCKNFCPYPPILGKILFWIGYSNSCLNPIIYAYYNREFRQAFKRLLKMKSQFDSYNFNHCSSGDTKDTANVPLVYLNGNGGPTSV</sequence>
<accession>A0A8B6BT06</accession>
<evidence type="ECO:0000313" key="12">
    <source>
        <dbReference type="EMBL" id="VDH94544.1"/>
    </source>
</evidence>
<feature type="transmembrane region" description="Helical" evidence="10">
    <location>
        <begin position="224"/>
        <end position="245"/>
    </location>
</feature>
<dbReference type="GO" id="GO:0005886">
    <property type="term" value="C:plasma membrane"/>
    <property type="evidence" value="ECO:0007669"/>
    <property type="project" value="UniProtKB-SubCell"/>
</dbReference>
<dbReference type="SUPFAM" id="SSF81321">
    <property type="entry name" value="Family A G protein-coupled receptor-like"/>
    <property type="match status" value="1"/>
</dbReference>
<keyword evidence="4 10" id="KW-1133">Transmembrane helix</keyword>
<dbReference type="EMBL" id="UYJE01000603">
    <property type="protein sequence ID" value="VDH94544.1"/>
    <property type="molecule type" value="Genomic_DNA"/>
</dbReference>
<feature type="transmembrane region" description="Helical" evidence="10">
    <location>
        <begin position="67"/>
        <end position="87"/>
    </location>
</feature>
<dbReference type="PANTHER" id="PTHR24248">
    <property type="entry name" value="ADRENERGIC RECEPTOR-RELATED G-PROTEIN COUPLED RECEPTOR"/>
    <property type="match status" value="1"/>
</dbReference>
<dbReference type="CDD" id="cd15066">
    <property type="entry name" value="7tmA_DmOct-betaAR-like"/>
    <property type="match status" value="1"/>
</dbReference>
<dbReference type="Gene3D" id="1.20.1070.10">
    <property type="entry name" value="Rhodopsin 7-helix transmembrane proteins"/>
    <property type="match status" value="1"/>
</dbReference>
<dbReference type="SMART" id="SM01381">
    <property type="entry name" value="7TM_GPCR_Srsx"/>
    <property type="match status" value="1"/>
</dbReference>
<dbReference type="PROSITE" id="PS00237">
    <property type="entry name" value="G_PROTEIN_RECEP_F1_1"/>
    <property type="match status" value="1"/>
</dbReference>
<comment type="subcellular location">
    <subcellularLocation>
        <location evidence="1">Cell membrane</location>
        <topology evidence="1">Multi-pass membrane protein</topology>
    </subcellularLocation>
</comment>
<dbReference type="OrthoDB" id="5957871at2759"/>
<dbReference type="InterPro" id="IPR000276">
    <property type="entry name" value="GPCR_Rhodpsn"/>
</dbReference>
<keyword evidence="13" id="KW-1185">Reference proteome</keyword>
<comment type="similarity">
    <text evidence="9">Belongs to the G-protein coupled receptor 1 family.</text>
</comment>
<dbReference type="PANTHER" id="PTHR24248:SF66">
    <property type="entry name" value="OCTOPAMINE RECEPTOR BETA-3R"/>
    <property type="match status" value="1"/>
</dbReference>
<dbReference type="GO" id="GO:0071880">
    <property type="term" value="P:adenylate cyclase-activating adrenergic receptor signaling pathway"/>
    <property type="evidence" value="ECO:0007669"/>
    <property type="project" value="TreeGrafter"/>
</dbReference>
<feature type="transmembrane region" description="Helical" evidence="10">
    <location>
        <begin position="265"/>
        <end position="284"/>
    </location>
</feature>
<evidence type="ECO:0000259" key="11">
    <source>
        <dbReference type="PROSITE" id="PS50262"/>
    </source>
</evidence>
<evidence type="ECO:0000313" key="13">
    <source>
        <dbReference type="Proteomes" id="UP000596742"/>
    </source>
</evidence>
<name>A0A8B6BT06_MYTGA</name>
<keyword evidence="8 9" id="KW-0807">Transducer</keyword>
<proteinExistence type="inferred from homology"/>
<protein>
    <submittedName>
        <fullName evidence="12">Dopamine receptor D1</fullName>
    </submittedName>
</protein>
<dbReference type="Pfam" id="PF00001">
    <property type="entry name" value="7tm_1"/>
    <property type="match status" value="1"/>
</dbReference>
<feature type="transmembrane region" description="Helical" evidence="10">
    <location>
        <begin position="155"/>
        <end position="181"/>
    </location>
</feature>
<keyword evidence="3 9" id="KW-0812">Transmembrane</keyword>
<evidence type="ECO:0000256" key="3">
    <source>
        <dbReference type="ARBA" id="ARBA00022692"/>
    </source>
</evidence>
<dbReference type="PRINTS" id="PR01102">
    <property type="entry name" value="5HT6RECEPTR"/>
</dbReference>
<dbReference type="GO" id="GO:0004930">
    <property type="term" value="F:G protein-coupled receptor activity"/>
    <property type="evidence" value="ECO:0007669"/>
    <property type="project" value="UniProtKB-KW"/>
</dbReference>
<evidence type="ECO:0000256" key="8">
    <source>
        <dbReference type="ARBA" id="ARBA00023224"/>
    </source>
</evidence>
<keyword evidence="2" id="KW-1003">Cell membrane</keyword>
<keyword evidence="7 9" id="KW-0675">Receptor</keyword>
<organism evidence="12 13">
    <name type="scientific">Mytilus galloprovincialis</name>
    <name type="common">Mediterranean mussel</name>
    <dbReference type="NCBI Taxonomy" id="29158"/>
    <lineage>
        <taxon>Eukaryota</taxon>
        <taxon>Metazoa</taxon>
        <taxon>Spiralia</taxon>
        <taxon>Lophotrochozoa</taxon>
        <taxon>Mollusca</taxon>
        <taxon>Bivalvia</taxon>
        <taxon>Autobranchia</taxon>
        <taxon>Pteriomorphia</taxon>
        <taxon>Mytilida</taxon>
        <taxon>Mytiloidea</taxon>
        <taxon>Mytilidae</taxon>
        <taxon>Mytilinae</taxon>
        <taxon>Mytilus</taxon>
    </lineage>
</organism>
<evidence type="ECO:0000256" key="10">
    <source>
        <dbReference type="SAM" id="Phobius"/>
    </source>
</evidence>
<dbReference type="InterPro" id="IPR017452">
    <property type="entry name" value="GPCR_Rhodpsn_7TM"/>
</dbReference>